<feature type="transmembrane region" description="Helical" evidence="6">
    <location>
        <begin position="195"/>
        <end position="212"/>
    </location>
</feature>
<dbReference type="AlphaFoldDB" id="A0A271J0H9"/>
<feature type="transmembrane region" description="Helical" evidence="6">
    <location>
        <begin position="102"/>
        <end position="123"/>
    </location>
</feature>
<keyword evidence="4 6" id="KW-0472">Membrane</keyword>
<feature type="region of interest" description="Disordered" evidence="5">
    <location>
        <begin position="1"/>
        <end position="33"/>
    </location>
</feature>
<keyword evidence="3 6" id="KW-1133">Transmembrane helix</keyword>
<dbReference type="PANTHER" id="PTHR30520">
    <property type="entry name" value="FORMATE TRANSPORTER-RELATED"/>
    <property type="match status" value="1"/>
</dbReference>
<dbReference type="GO" id="GO:0005886">
    <property type="term" value="C:plasma membrane"/>
    <property type="evidence" value="ECO:0007669"/>
    <property type="project" value="TreeGrafter"/>
</dbReference>
<dbReference type="GO" id="GO:0015499">
    <property type="term" value="F:formate transmembrane transporter activity"/>
    <property type="evidence" value="ECO:0007669"/>
    <property type="project" value="TreeGrafter"/>
</dbReference>
<protein>
    <recommendedName>
        <fullName evidence="9">Transporter</fullName>
    </recommendedName>
</protein>
<evidence type="ECO:0000256" key="2">
    <source>
        <dbReference type="ARBA" id="ARBA00022692"/>
    </source>
</evidence>
<dbReference type="InterPro" id="IPR023271">
    <property type="entry name" value="Aquaporin-like"/>
</dbReference>
<comment type="caution">
    <text evidence="7">The sequence shown here is derived from an EMBL/GenBank/DDBJ whole genome shotgun (WGS) entry which is preliminary data.</text>
</comment>
<dbReference type="Pfam" id="PF01226">
    <property type="entry name" value="Form_Nir_trans"/>
    <property type="match status" value="1"/>
</dbReference>
<evidence type="ECO:0000256" key="4">
    <source>
        <dbReference type="ARBA" id="ARBA00023136"/>
    </source>
</evidence>
<name>A0A271J0H9_9BACT</name>
<dbReference type="OrthoDB" id="261587at2"/>
<evidence type="ECO:0000256" key="1">
    <source>
        <dbReference type="ARBA" id="ARBA00004141"/>
    </source>
</evidence>
<evidence type="ECO:0008006" key="9">
    <source>
        <dbReference type="Google" id="ProtNLM"/>
    </source>
</evidence>
<feature type="transmembrane region" description="Helical" evidence="6">
    <location>
        <begin position="265"/>
        <end position="286"/>
    </location>
</feature>
<dbReference type="Gene3D" id="1.20.1080.10">
    <property type="entry name" value="Glycerol uptake facilitator protein"/>
    <property type="match status" value="1"/>
</dbReference>
<keyword evidence="8" id="KW-1185">Reference proteome</keyword>
<feature type="transmembrane region" description="Helical" evidence="6">
    <location>
        <begin position="144"/>
        <end position="168"/>
    </location>
</feature>
<evidence type="ECO:0000256" key="5">
    <source>
        <dbReference type="SAM" id="MobiDB-lite"/>
    </source>
</evidence>
<evidence type="ECO:0000313" key="8">
    <source>
        <dbReference type="Proteomes" id="UP000216339"/>
    </source>
</evidence>
<accession>A0A271J0H9</accession>
<sequence length="363" mass="38942">MSSPLTRARHALRASRAEPLDSENVRSTLDRAESGAPAAGHAVRDLFSTDEIFQRIVATADEEFVRSNRLLFFSGLAAGLSIGLSFVARAALSAASGDPSGLVGGILYPIGFLLIVLGRYQLFTENTLTPVTLVLTRIASLPQLLRVWGVVLAANVIGAALVGLVLAWTGVLDADTFAVAVEIAEHGLEVAAGPLFWKGVFAGWLVASMVWLNHAARDSVTRFLIVFAVMYLVPAADLFHCIIGACEVLFLTFQGLATLPEAARFFGVVVAGNTVGGVLLVALLNYSQTRQQRFPHRDCDAMALTWREWMFGIGRGKAAREAASENAPLTRDESIEGAETGSMLDQPVQRPARVEPEVEPEEA</sequence>
<proteinExistence type="predicted"/>
<evidence type="ECO:0000256" key="3">
    <source>
        <dbReference type="ARBA" id="ARBA00022989"/>
    </source>
</evidence>
<dbReference type="RefSeq" id="WP_095510485.1">
    <property type="nucleotide sequence ID" value="NZ_MQWD01000001.1"/>
</dbReference>
<comment type="subcellular location">
    <subcellularLocation>
        <location evidence="1">Membrane</location>
        <topology evidence="1">Multi-pass membrane protein</topology>
    </subcellularLocation>
</comment>
<dbReference type="InterPro" id="IPR000292">
    <property type="entry name" value="For/NO2_transpt"/>
</dbReference>
<gene>
    <name evidence="7" type="ORF">BSZ37_10415</name>
</gene>
<keyword evidence="2 6" id="KW-0812">Transmembrane</keyword>
<organism evidence="7 8">
    <name type="scientific">Rubrivirga marina</name>
    <dbReference type="NCBI Taxonomy" id="1196024"/>
    <lineage>
        <taxon>Bacteria</taxon>
        <taxon>Pseudomonadati</taxon>
        <taxon>Rhodothermota</taxon>
        <taxon>Rhodothermia</taxon>
        <taxon>Rhodothermales</taxon>
        <taxon>Rubricoccaceae</taxon>
        <taxon>Rubrivirga</taxon>
    </lineage>
</organism>
<evidence type="ECO:0000313" key="7">
    <source>
        <dbReference type="EMBL" id="PAP76817.1"/>
    </source>
</evidence>
<evidence type="ECO:0000256" key="6">
    <source>
        <dbReference type="SAM" id="Phobius"/>
    </source>
</evidence>
<reference evidence="7 8" key="1">
    <citation type="submission" date="2016-11" db="EMBL/GenBank/DDBJ databases">
        <title>Study of marine rhodopsin-containing bacteria.</title>
        <authorList>
            <person name="Yoshizawa S."/>
            <person name="Kumagai Y."/>
            <person name="Kogure K."/>
        </authorList>
    </citation>
    <scope>NUCLEOTIDE SEQUENCE [LARGE SCALE GENOMIC DNA]</scope>
    <source>
        <strain evidence="7 8">SAORIC-28</strain>
    </source>
</reference>
<feature type="region of interest" description="Disordered" evidence="5">
    <location>
        <begin position="321"/>
        <end position="363"/>
    </location>
</feature>
<dbReference type="Proteomes" id="UP000216339">
    <property type="component" value="Unassembled WGS sequence"/>
</dbReference>
<feature type="transmembrane region" description="Helical" evidence="6">
    <location>
        <begin position="224"/>
        <end position="253"/>
    </location>
</feature>
<dbReference type="EMBL" id="MQWD01000001">
    <property type="protein sequence ID" value="PAP76817.1"/>
    <property type="molecule type" value="Genomic_DNA"/>
</dbReference>
<dbReference type="PANTHER" id="PTHR30520:SF2">
    <property type="entry name" value="INNER MEMBRANE PROTEIN YFDC"/>
    <property type="match status" value="1"/>
</dbReference>
<feature type="transmembrane region" description="Helical" evidence="6">
    <location>
        <begin position="70"/>
        <end position="90"/>
    </location>
</feature>